<dbReference type="RefSeq" id="WP_301199500.1">
    <property type="nucleotide sequence ID" value="NZ_JAPDPI010000020.1"/>
</dbReference>
<gene>
    <name evidence="1" type="ORF">OM074_10870</name>
</gene>
<organism evidence="1 2">
    <name type="scientific">Plebeiibacterium marinum</name>
    <dbReference type="NCBI Taxonomy" id="2992111"/>
    <lineage>
        <taxon>Bacteria</taxon>
        <taxon>Pseudomonadati</taxon>
        <taxon>Bacteroidota</taxon>
        <taxon>Bacteroidia</taxon>
        <taxon>Marinilabiliales</taxon>
        <taxon>Marinilabiliaceae</taxon>
        <taxon>Plebeiibacterium</taxon>
    </lineage>
</organism>
<dbReference type="Proteomes" id="UP001207408">
    <property type="component" value="Unassembled WGS sequence"/>
</dbReference>
<reference evidence="1" key="1">
    <citation type="submission" date="2022-10" db="EMBL/GenBank/DDBJ databases">
        <authorList>
            <person name="Yu W.X."/>
        </authorList>
    </citation>
    <scope>NUCLEOTIDE SEQUENCE</scope>
    <source>
        <strain evidence="1">D04</strain>
    </source>
</reference>
<evidence type="ECO:0000313" key="1">
    <source>
        <dbReference type="EMBL" id="MCW3806128.1"/>
    </source>
</evidence>
<proteinExistence type="predicted"/>
<keyword evidence="2" id="KW-1185">Reference proteome</keyword>
<name>A0AAE3ME45_9BACT</name>
<protein>
    <submittedName>
        <fullName evidence="1">Uncharacterized protein</fullName>
    </submittedName>
</protein>
<evidence type="ECO:0000313" key="2">
    <source>
        <dbReference type="Proteomes" id="UP001207408"/>
    </source>
</evidence>
<comment type="caution">
    <text evidence="1">The sequence shown here is derived from an EMBL/GenBank/DDBJ whole genome shotgun (WGS) entry which is preliminary data.</text>
</comment>
<sequence>MSRSFQKSKIFGITIAKSEKEDKRIANKKLRRLVRQKIKGKDFDLVTIRDVSNRWSFDKEGKQYWALASKKDMRK</sequence>
<accession>A0AAE3ME45</accession>
<dbReference type="AlphaFoldDB" id="A0AAE3ME45"/>
<dbReference type="EMBL" id="JAPDPI010000020">
    <property type="protein sequence ID" value="MCW3806128.1"/>
    <property type="molecule type" value="Genomic_DNA"/>
</dbReference>